<protein>
    <submittedName>
        <fullName evidence="1">Heterokaryon incompatibility protein-domain-containing protein</fullName>
    </submittedName>
</protein>
<name>A0ACB9YNW4_9PEZI</name>
<organism evidence="1 2">
    <name type="scientific">Hypoxylon rubiginosum</name>
    <dbReference type="NCBI Taxonomy" id="110542"/>
    <lineage>
        <taxon>Eukaryota</taxon>
        <taxon>Fungi</taxon>
        <taxon>Dikarya</taxon>
        <taxon>Ascomycota</taxon>
        <taxon>Pezizomycotina</taxon>
        <taxon>Sordariomycetes</taxon>
        <taxon>Xylariomycetidae</taxon>
        <taxon>Xylariales</taxon>
        <taxon>Hypoxylaceae</taxon>
        <taxon>Hypoxylon</taxon>
    </lineage>
</organism>
<evidence type="ECO:0000313" key="1">
    <source>
        <dbReference type="EMBL" id="KAI4861097.1"/>
    </source>
</evidence>
<keyword evidence="2" id="KW-1185">Reference proteome</keyword>
<evidence type="ECO:0000313" key="2">
    <source>
        <dbReference type="Proteomes" id="UP001497700"/>
    </source>
</evidence>
<comment type="caution">
    <text evidence="1">The sequence shown here is derived from an EMBL/GenBank/DDBJ whole genome shotgun (WGS) entry which is preliminary data.</text>
</comment>
<dbReference type="EMBL" id="MU393562">
    <property type="protein sequence ID" value="KAI4861097.1"/>
    <property type="molecule type" value="Genomic_DNA"/>
</dbReference>
<gene>
    <name evidence="1" type="ORF">F4820DRAFT_81218</name>
</gene>
<dbReference type="Proteomes" id="UP001497700">
    <property type="component" value="Unassembled WGS sequence"/>
</dbReference>
<accession>A0ACB9YNW4</accession>
<reference evidence="1 2" key="1">
    <citation type="journal article" date="2022" name="New Phytol.">
        <title>Ecological generalism drives hyperdiversity of secondary metabolite gene clusters in xylarialean endophytes.</title>
        <authorList>
            <person name="Franco M.E.E."/>
            <person name="Wisecaver J.H."/>
            <person name="Arnold A.E."/>
            <person name="Ju Y.M."/>
            <person name="Slot J.C."/>
            <person name="Ahrendt S."/>
            <person name="Moore L.P."/>
            <person name="Eastman K.E."/>
            <person name="Scott K."/>
            <person name="Konkel Z."/>
            <person name="Mondo S.J."/>
            <person name="Kuo A."/>
            <person name="Hayes R.D."/>
            <person name="Haridas S."/>
            <person name="Andreopoulos B."/>
            <person name="Riley R."/>
            <person name="LaButti K."/>
            <person name="Pangilinan J."/>
            <person name="Lipzen A."/>
            <person name="Amirebrahimi M."/>
            <person name="Yan J."/>
            <person name="Adam C."/>
            <person name="Keymanesh K."/>
            <person name="Ng V."/>
            <person name="Louie K."/>
            <person name="Northen T."/>
            <person name="Drula E."/>
            <person name="Henrissat B."/>
            <person name="Hsieh H.M."/>
            <person name="Youens-Clark K."/>
            <person name="Lutzoni F."/>
            <person name="Miadlikowska J."/>
            <person name="Eastwood D.C."/>
            <person name="Hamelin R.C."/>
            <person name="Grigoriev I.V."/>
            <person name="U'Ren J.M."/>
        </authorList>
    </citation>
    <scope>NUCLEOTIDE SEQUENCE [LARGE SCALE GENOMIC DNA]</scope>
    <source>
        <strain evidence="1 2">CBS 119005</strain>
    </source>
</reference>
<proteinExistence type="predicted"/>
<sequence length="740" mass="82995">MDLSRSHSCEHCSKLVLDLADGRFDSTTGTHRVIFNFNLHDLQQAHAQGCLLVGPIVSSWLTWNQSLFSQWAGQESEIVLFASVEYHFHEKGEDEHYDCDLNAIEGMGLWNTASKKQIHMPLAGEFYVIGNKDDAASAAIKSRPIAVDPASKETFAQLRENLNSCLRMQGVHSNCKDTANNYVPSRLLKLDACPQGPPWIRICSPDKPTPYAVLSYCWGGDQAHKTTSANLAAKYINIQWDSLPRSIQDAIQASLNIGLEYIWVDSICIIQDDDIDKQREIACMPRVYNESVVTITAARAKSAQEGFLHPLDTSKYKDSIFKLGFKCEHGTVGHAYLVKEVQYDYAVSDPIDSRAWTLQESYLSKRIIRYGSKQCSMTCQCSPSKPKIVDGWMLDQFYDAPDVENIIFPGSKLNISPEDMAKWKHYYKEEHGTAPREPTEYTEENEIYSNWRELVMNYSTRSLTVPADRILAISGLADRIAPAIRGRYVAGHWENHLPGDLLWEIATASMGMRPINYQGPSWSWTSVNGSVVSYDYMPGDAATLKILGVEIELCDPLAPFGAVKSGLLRAHGKLVKARWNGTELLLLQGGKMLPLASRHFIASLLSPDTIDEEFIRISNHSQNPWDPLVTRYADATVTDNTKLPVSSEYDMYLLEIFPAGAATSFDTELDGSKGLILKEILAGGSDQNSGTPRRLRRIGLFNFADHPERESEVSIHDWEAYISNQRHSFDGCEMEEIVIE</sequence>